<reference evidence="1 2" key="2">
    <citation type="journal article" date="2022" name="Mol. Biol. Evol.">
        <title>Comparative Genomics Reveals Insights into the Divergent Evolution of Astigmatic Mites and Household Pest Adaptations.</title>
        <authorList>
            <person name="Xiong Q."/>
            <person name="Wan A.T."/>
            <person name="Liu X."/>
            <person name="Fung C.S."/>
            <person name="Xiao X."/>
            <person name="Malainual N."/>
            <person name="Hou J."/>
            <person name="Wang L."/>
            <person name="Wang M."/>
            <person name="Yang K.Y."/>
            <person name="Cui Y."/>
            <person name="Leung E.L."/>
            <person name="Nong W."/>
            <person name="Shin S.K."/>
            <person name="Au S.W."/>
            <person name="Jeong K.Y."/>
            <person name="Chew F.T."/>
            <person name="Hui J.H."/>
            <person name="Leung T.F."/>
            <person name="Tungtrongchitr A."/>
            <person name="Zhong N."/>
            <person name="Liu Z."/>
            <person name="Tsui S.K."/>
        </authorList>
    </citation>
    <scope>NUCLEOTIDE SEQUENCE [LARGE SCALE GENOMIC DNA]</scope>
    <source>
        <strain evidence="1">Derp</strain>
    </source>
</reference>
<evidence type="ECO:0000313" key="1">
    <source>
        <dbReference type="EMBL" id="KAH9419434.1"/>
    </source>
</evidence>
<protein>
    <submittedName>
        <fullName evidence="1">Uncharacterized protein</fullName>
    </submittedName>
</protein>
<evidence type="ECO:0000313" key="2">
    <source>
        <dbReference type="Proteomes" id="UP000887458"/>
    </source>
</evidence>
<sequence>MNLEKKNWKKQQKNLNVPYSSLHILRCFNNNNNAPIYPKVIQSGDLPLEIFSISVVFTTLV</sequence>
<proteinExistence type="predicted"/>
<accession>A0ABQ8JA45</accession>
<gene>
    <name evidence="1" type="ORF">DERP_010646</name>
</gene>
<name>A0ABQ8JA45_DERPT</name>
<comment type="caution">
    <text evidence="1">The sequence shown here is derived from an EMBL/GenBank/DDBJ whole genome shotgun (WGS) entry which is preliminary data.</text>
</comment>
<reference evidence="1 2" key="1">
    <citation type="journal article" date="2018" name="J. Allergy Clin. Immunol.">
        <title>High-quality assembly of Dermatophagoides pteronyssinus genome and transcriptome reveals a wide range of novel allergens.</title>
        <authorList>
            <person name="Liu X.Y."/>
            <person name="Yang K.Y."/>
            <person name="Wang M.Q."/>
            <person name="Kwok J.S."/>
            <person name="Zeng X."/>
            <person name="Yang Z."/>
            <person name="Xiao X.J."/>
            <person name="Lau C.P."/>
            <person name="Li Y."/>
            <person name="Huang Z.M."/>
            <person name="Ba J.G."/>
            <person name="Yim A.K."/>
            <person name="Ouyang C.Y."/>
            <person name="Ngai S.M."/>
            <person name="Chan T.F."/>
            <person name="Leung E.L."/>
            <person name="Liu L."/>
            <person name="Liu Z.G."/>
            <person name="Tsui S.K."/>
        </authorList>
    </citation>
    <scope>NUCLEOTIDE SEQUENCE [LARGE SCALE GENOMIC DNA]</scope>
    <source>
        <strain evidence="1">Derp</strain>
    </source>
</reference>
<dbReference type="EMBL" id="NJHN03000059">
    <property type="protein sequence ID" value="KAH9419434.1"/>
    <property type="molecule type" value="Genomic_DNA"/>
</dbReference>
<organism evidence="1 2">
    <name type="scientific">Dermatophagoides pteronyssinus</name>
    <name type="common">European house dust mite</name>
    <dbReference type="NCBI Taxonomy" id="6956"/>
    <lineage>
        <taxon>Eukaryota</taxon>
        <taxon>Metazoa</taxon>
        <taxon>Ecdysozoa</taxon>
        <taxon>Arthropoda</taxon>
        <taxon>Chelicerata</taxon>
        <taxon>Arachnida</taxon>
        <taxon>Acari</taxon>
        <taxon>Acariformes</taxon>
        <taxon>Sarcoptiformes</taxon>
        <taxon>Astigmata</taxon>
        <taxon>Psoroptidia</taxon>
        <taxon>Analgoidea</taxon>
        <taxon>Pyroglyphidae</taxon>
        <taxon>Dermatophagoidinae</taxon>
        <taxon>Dermatophagoides</taxon>
    </lineage>
</organism>
<dbReference type="Proteomes" id="UP000887458">
    <property type="component" value="Unassembled WGS sequence"/>
</dbReference>
<keyword evidence="2" id="KW-1185">Reference proteome</keyword>